<sequence length="236" mass="26811">PILSAIALILYDQECSGSPPPYITTDENSLIPVRPRRSWWAYGSLFHLVQHMLFIDYGLPHEASRGSIFHGSNDLREAYPFLAEMCAYLTNFANRCRNGQLPSLREWKDLNSTLTRAFHCDLTPEGALALYYHYSHQHEDIQKSRSAGDVMGYMGVMQDLIDEIPLRGPDRLLRKLSVDVHFIIPRFIHPASRRSKLITAAEAIAAKYNLSINAPRIKDVEIPPFDSTHRDGYAKG</sequence>
<proteinExistence type="predicted"/>
<dbReference type="Proteomes" id="UP001321760">
    <property type="component" value="Unassembled WGS sequence"/>
</dbReference>
<accession>A0AAV9GI74</accession>
<reference evidence="1" key="2">
    <citation type="submission" date="2023-05" db="EMBL/GenBank/DDBJ databases">
        <authorList>
            <consortium name="Lawrence Berkeley National Laboratory"/>
            <person name="Steindorff A."/>
            <person name="Hensen N."/>
            <person name="Bonometti L."/>
            <person name="Westerberg I."/>
            <person name="Brannstrom I.O."/>
            <person name="Guillou S."/>
            <person name="Cros-Aarteil S."/>
            <person name="Calhoun S."/>
            <person name="Haridas S."/>
            <person name="Kuo A."/>
            <person name="Mondo S."/>
            <person name="Pangilinan J."/>
            <person name="Riley R."/>
            <person name="Labutti K."/>
            <person name="Andreopoulos B."/>
            <person name="Lipzen A."/>
            <person name="Chen C."/>
            <person name="Yanf M."/>
            <person name="Daum C."/>
            <person name="Ng V."/>
            <person name="Clum A."/>
            <person name="Ohm R."/>
            <person name="Martin F."/>
            <person name="Silar P."/>
            <person name="Natvig D."/>
            <person name="Lalanne C."/>
            <person name="Gautier V."/>
            <person name="Ament-Velasquez S.L."/>
            <person name="Kruys A."/>
            <person name="Hutchinson M.I."/>
            <person name="Powell A.J."/>
            <person name="Barry K."/>
            <person name="Miller A.N."/>
            <person name="Grigoriev I.V."/>
            <person name="Debuchy R."/>
            <person name="Gladieux P."/>
            <person name="Thoren M.H."/>
            <person name="Johannesson H."/>
        </authorList>
    </citation>
    <scope>NUCLEOTIDE SEQUENCE</scope>
    <source>
        <strain evidence="1">PSN243</strain>
    </source>
</reference>
<keyword evidence="2" id="KW-1185">Reference proteome</keyword>
<feature type="non-terminal residue" evidence="1">
    <location>
        <position position="1"/>
    </location>
</feature>
<protein>
    <submittedName>
        <fullName evidence="1">Uncharacterized protein</fullName>
    </submittedName>
</protein>
<reference evidence="1" key="1">
    <citation type="journal article" date="2023" name="Mol. Phylogenet. Evol.">
        <title>Genome-scale phylogeny and comparative genomics of the fungal order Sordariales.</title>
        <authorList>
            <person name="Hensen N."/>
            <person name="Bonometti L."/>
            <person name="Westerberg I."/>
            <person name="Brannstrom I.O."/>
            <person name="Guillou S."/>
            <person name="Cros-Aarteil S."/>
            <person name="Calhoun S."/>
            <person name="Haridas S."/>
            <person name="Kuo A."/>
            <person name="Mondo S."/>
            <person name="Pangilinan J."/>
            <person name="Riley R."/>
            <person name="LaButti K."/>
            <person name="Andreopoulos B."/>
            <person name="Lipzen A."/>
            <person name="Chen C."/>
            <person name="Yan M."/>
            <person name="Daum C."/>
            <person name="Ng V."/>
            <person name="Clum A."/>
            <person name="Steindorff A."/>
            <person name="Ohm R.A."/>
            <person name="Martin F."/>
            <person name="Silar P."/>
            <person name="Natvig D.O."/>
            <person name="Lalanne C."/>
            <person name="Gautier V."/>
            <person name="Ament-Velasquez S.L."/>
            <person name="Kruys A."/>
            <person name="Hutchinson M.I."/>
            <person name="Powell A.J."/>
            <person name="Barry K."/>
            <person name="Miller A.N."/>
            <person name="Grigoriev I.V."/>
            <person name="Debuchy R."/>
            <person name="Gladieux P."/>
            <person name="Hiltunen Thoren M."/>
            <person name="Johannesson H."/>
        </authorList>
    </citation>
    <scope>NUCLEOTIDE SEQUENCE</scope>
    <source>
        <strain evidence="1">PSN243</strain>
    </source>
</reference>
<organism evidence="1 2">
    <name type="scientific">Podospora aff. communis PSN243</name>
    <dbReference type="NCBI Taxonomy" id="3040156"/>
    <lineage>
        <taxon>Eukaryota</taxon>
        <taxon>Fungi</taxon>
        <taxon>Dikarya</taxon>
        <taxon>Ascomycota</taxon>
        <taxon>Pezizomycotina</taxon>
        <taxon>Sordariomycetes</taxon>
        <taxon>Sordariomycetidae</taxon>
        <taxon>Sordariales</taxon>
        <taxon>Podosporaceae</taxon>
        <taxon>Podospora</taxon>
    </lineage>
</organism>
<name>A0AAV9GI74_9PEZI</name>
<comment type="caution">
    <text evidence="1">The sequence shown here is derived from an EMBL/GenBank/DDBJ whole genome shotgun (WGS) entry which is preliminary data.</text>
</comment>
<dbReference type="AlphaFoldDB" id="A0AAV9GI74"/>
<feature type="non-terminal residue" evidence="1">
    <location>
        <position position="236"/>
    </location>
</feature>
<dbReference type="EMBL" id="MU865945">
    <property type="protein sequence ID" value="KAK4448046.1"/>
    <property type="molecule type" value="Genomic_DNA"/>
</dbReference>
<gene>
    <name evidence="1" type="ORF">QBC34DRAFT_285966</name>
</gene>
<evidence type="ECO:0000313" key="2">
    <source>
        <dbReference type="Proteomes" id="UP001321760"/>
    </source>
</evidence>
<evidence type="ECO:0000313" key="1">
    <source>
        <dbReference type="EMBL" id="KAK4448046.1"/>
    </source>
</evidence>